<dbReference type="Pfam" id="PF12725">
    <property type="entry name" value="DUF3810"/>
    <property type="match status" value="1"/>
</dbReference>
<comment type="caution">
    <text evidence="2">The sequence shown here is derived from an EMBL/GenBank/DDBJ whole genome shotgun (WGS) entry which is preliminary data.</text>
</comment>
<evidence type="ECO:0000313" key="2">
    <source>
        <dbReference type="EMBL" id="MFC3811747.1"/>
    </source>
</evidence>
<keyword evidence="1" id="KW-1133">Transmembrane helix</keyword>
<dbReference type="Proteomes" id="UP001595616">
    <property type="component" value="Unassembled WGS sequence"/>
</dbReference>
<evidence type="ECO:0000256" key="1">
    <source>
        <dbReference type="SAM" id="Phobius"/>
    </source>
</evidence>
<dbReference type="RefSeq" id="WP_379838590.1">
    <property type="nucleotide sequence ID" value="NZ_JBHRYQ010000001.1"/>
</dbReference>
<sequence>MKLKGWRFWLVFSLPIQYFAFRVFASNPIWVEQYYTAGFFKYFTLGLRKLTSLTSISVGLVLVYVLSALLIFWLGKNIYQLYMSKKYFKSFAFQLLGGLSVLYFIYMLTWGLAYHKVPLEELMHLNKENITDQELIQLCEDLVEETNVSRRALNAEMIKAASLSSTFQKAPEGYQQLDYPFINYTAPSIKKAVGSDLLSYMSTSGIYMFLSGEANVNANNLAIDVPYVASHEMAHQMGFASEDEASFLGYLACKNHPDPVFRYSGNYGVVYRAIHKVWEIDSTLSKSYYNKLDSLVKQDFAAERAIWKRFKNPVQVYVVSPFYDLFLKSNGQEEGSRSYDLVIELLVAERRKNKAK</sequence>
<evidence type="ECO:0000313" key="3">
    <source>
        <dbReference type="Proteomes" id="UP001595616"/>
    </source>
</evidence>
<keyword evidence="1" id="KW-0472">Membrane</keyword>
<organism evidence="2 3">
    <name type="scientific">Lacihabitans lacunae</name>
    <dbReference type="NCBI Taxonomy" id="1028214"/>
    <lineage>
        <taxon>Bacteria</taxon>
        <taxon>Pseudomonadati</taxon>
        <taxon>Bacteroidota</taxon>
        <taxon>Cytophagia</taxon>
        <taxon>Cytophagales</taxon>
        <taxon>Leadbetterellaceae</taxon>
        <taxon>Lacihabitans</taxon>
    </lineage>
</organism>
<accession>A0ABV7Z0D8</accession>
<gene>
    <name evidence="2" type="ORF">ACFOOI_13875</name>
</gene>
<proteinExistence type="predicted"/>
<feature type="transmembrane region" description="Helical" evidence="1">
    <location>
        <begin position="95"/>
        <end position="114"/>
    </location>
</feature>
<reference evidence="3" key="1">
    <citation type="journal article" date="2019" name="Int. J. Syst. Evol. Microbiol.">
        <title>The Global Catalogue of Microorganisms (GCM) 10K type strain sequencing project: providing services to taxonomists for standard genome sequencing and annotation.</title>
        <authorList>
            <consortium name="The Broad Institute Genomics Platform"/>
            <consortium name="The Broad Institute Genome Sequencing Center for Infectious Disease"/>
            <person name="Wu L."/>
            <person name="Ma J."/>
        </authorList>
    </citation>
    <scope>NUCLEOTIDE SEQUENCE [LARGE SCALE GENOMIC DNA]</scope>
    <source>
        <strain evidence="3">CECT 7956</strain>
    </source>
</reference>
<dbReference type="EMBL" id="JBHRYQ010000001">
    <property type="protein sequence ID" value="MFC3811747.1"/>
    <property type="molecule type" value="Genomic_DNA"/>
</dbReference>
<keyword evidence="3" id="KW-1185">Reference proteome</keyword>
<feature type="transmembrane region" description="Helical" evidence="1">
    <location>
        <begin position="49"/>
        <end position="74"/>
    </location>
</feature>
<name>A0ABV7Z0D8_9BACT</name>
<keyword evidence="1" id="KW-0812">Transmembrane</keyword>
<protein>
    <submittedName>
        <fullName evidence="2">DUF3810 domain-containing protein</fullName>
    </submittedName>
</protein>
<dbReference type="InterPro" id="IPR024294">
    <property type="entry name" value="DUF3810"/>
</dbReference>